<sequence>MQVQPRKNAPFQLEKNLAKLEKQLDVWGGAVSLDAKDSDVQKSPSPLRRKGPPYSSQSAPPTSNADVSTPREQLYSTETERLIELVQKQSTQLKQIQERVASQCGGRNASPRKPSAPVSATWPGPQITSRKNNFIAAHSVPGTSSTPSRSTGLLAAPEGVRNIRRSMFPAAPPPTLEIRRSIIAPVDARSLRQNRKLDPVCKSTRHDRPGSQFHLPAPRTYNSVPGSTELHKAYTELHQADTEL</sequence>
<feature type="region of interest" description="Disordered" evidence="1">
    <location>
        <begin position="201"/>
        <end position="226"/>
    </location>
</feature>
<accession>A0AAE0KYP5</accession>
<dbReference type="AlphaFoldDB" id="A0AAE0KYP5"/>
<protein>
    <submittedName>
        <fullName evidence="2">Uncharacterized protein</fullName>
    </submittedName>
</protein>
<evidence type="ECO:0000256" key="1">
    <source>
        <dbReference type="SAM" id="MobiDB-lite"/>
    </source>
</evidence>
<feature type="non-terminal residue" evidence="2">
    <location>
        <position position="244"/>
    </location>
</feature>
<dbReference type="EMBL" id="LGRX02013854">
    <property type="protein sequence ID" value="KAK3265532.1"/>
    <property type="molecule type" value="Genomic_DNA"/>
</dbReference>
<feature type="region of interest" description="Disordered" evidence="1">
    <location>
        <begin position="30"/>
        <end position="76"/>
    </location>
</feature>
<name>A0AAE0KYP5_9CHLO</name>
<reference evidence="2 3" key="1">
    <citation type="journal article" date="2015" name="Genome Biol. Evol.">
        <title>Comparative Genomics of a Bacterivorous Green Alga Reveals Evolutionary Causalities and Consequences of Phago-Mixotrophic Mode of Nutrition.</title>
        <authorList>
            <person name="Burns J.A."/>
            <person name="Paasch A."/>
            <person name="Narechania A."/>
            <person name="Kim E."/>
        </authorList>
    </citation>
    <scope>NUCLEOTIDE SEQUENCE [LARGE SCALE GENOMIC DNA]</scope>
    <source>
        <strain evidence="2 3">PLY_AMNH</strain>
    </source>
</reference>
<feature type="region of interest" description="Disordered" evidence="1">
    <location>
        <begin position="90"/>
        <end position="127"/>
    </location>
</feature>
<keyword evidence="3" id="KW-1185">Reference proteome</keyword>
<gene>
    <name evidence="2" type="ORF">CYMTET_25790</name>
</gene>
<comment type="caution">
    <text evidence="2">The sequence shown here is derived from an EMBL/GenBank/DDBJ whole genome shotgun (WGS) entry which is preliminary data.</text>
</comment>
<organism evidence="2 3">
    <name type="scientific">Cymbomonas tetramitiformis</name>
    <dbReference type="NCBI Taxonomy" id="36881"/>
    <lineage>
        <taxon>Eukaryota</taxon>
        <taxon>Viridiplantae</taxon>
        <taxon>Chlorophyta</taxon>
        <taxon>Pyramimonadophyceae</taxon>
        <taxon>Pyramimonadales</taxon>
        <taxon>Pyramimonadaceae</taxon>
        <taxon>Cymbomonas</taxon>
    </lineage>
</organism>
<evidence type="ECO:0000313" key="2">
    <source>
        <dbReference type="EMBL" id="KAK3265532.1"/>
    </source>
</evidence>
<evidence type="ECO:0000313" key="3">
    <source>
        <dbReference type="Proteomes" id="UP001190700"/>
    </source>
</evidence>
<proteinExistence type="predicted"/>
<dbReference type="Proteomes" id="UP001190700">
    <property type="component" value="Unassembled WGS sequence"/>
</dbReference>
<feature type="compositionally biased region" description="Polar residues" evidence="1">
    <location>
        <begin position="54"/>
        <end position="76"/>
    </location>
</feature>